<dbReference type="InterPro" id="IPR001680">
    <property type="entry name" value="WD40_rpt"/>
</dbReference>
<name>A0AA86P048_9EUKA</name>
<dbReference type="InterPro" id="IPR015943">
    <property type="entry name" value="WD40/YVTN_repeat-like_dom_sf"/>
</dbReference>
<evidence type="ECO:0000256" key="3">
    <source>
        <dbReference type="PROSITE-ProRule" id="PRU00221"/>
    </source>
</evidence>
<reference evidence="4" key="1">
    <citation type="submission" date="2023-06" db="EMBL/GenBank/DDBJ databases">
        <authorList>
            <person name="Kurt Z."/>
        </authorList>
    </citation>
    <scope>NUCLEOTIDE SEQUENCE</scope>
</reference>
<accession>A0AA86P048</accession>
<proteinExistence type="predicted"/>
<dbReference type="Pfam" id="PF00805">
    <property type="entry name" value="Pentapeptide"/>
    <property type="match status" value="1"/>
</dbReference>
<dbReference type="CDD" id="cd00200">
    <property type="entry name" value="WD40"/>
    <property type="match status" value="1"/>
</dbReference>
<dbReference type="PRINTS" id="PR00320">
    <property type="entry name" value="GPROTEINBRPT"/>
</dbReference>
<keyword evidence="6" id="KW-1185">Reference proteome</keyword>
<keyword evidence="1 3" id="KW-0853">WD repeat</keyword>
<dbReference type="PANTHER" id="PTHR19848">
    <property type="entry name" value="WD40 REPEAT PROTEIN"/>
    <property type="match status" value="1"/>
</dbReference>
<dbReference type="EMBL" id="CAXDID020000074">
    <property type="protein sequence ID" value="CAL6015693.1"/>
    <property type="molecule type" value="Genomic_DNA"/>
</dbReference>
<evidence type="ECO:0000313" key="5">
    <source>
        <dbReference type="EMBL" id="CAL6015693.1"/>
    </source>
</evidence>
<dbReference type="InterPro" id="IPR020472">
    <property type="entry name" value="WD40_PAC1"/>
</dbReference>
<dbReference type="PANTHER" id="PTHR19848:SF8">
    <property type="entry name" value="F-BOX AND WD REPEAT DOMAIN CONTAINING 7"/>
    <property type="match status" value="1"/>
</dbReference>
<organism evidence="4">
    <name type="scientific">Hexamita inflata</name>
    <dbReference type="NCBI Taxonomy" id="28002"/>
    <lineage>
        <taxon>Eukaryota</taxon>
        <taxon>Metamonada</taxon>
        <taxon>Diplomonadida</taxon>
        <taxon>Hexamitidae</taxon>
        <taxon>Hexamitinae</taxon>
        <taxon>Hexamita</taxon>
    </lineage>
</organism>
<dbReference type="Proteomes" id="UP001642409">
    <property type="component" value="Unassembled WGS sequence"/>
</dbReference>
<dbReference type="SUPFAM" id="SSF50998">
    <property type="entry name" value="Quinoprotein alcohol dehydrogenase-like"/>
    <property type="match status" value="1"/>
</dbReference>
<feature type="repeat" description="WD" evidence="3">
    <location>
        <begin position="993"/>
        <end position="1032"/>
    </location>
</feature>
<reference evidence="5 6" key="2">
    <citation type="submission" date="2024-07" db="EMBL/GenBank/DDBJ databases">
        <authorList>
            <person name="Akdeniz Z."/>
        </authorList>
    </citation>
    <scope>NUCLEOTIDE SEQUENCE [LARGE SCALE GENOMIC DNA]</scope>
</reference>
<dbReference type="SMART" id="SM00320">
    <property type="entry name" value="WD40"/>
    <property type="match status" value="8"/>
</dbReference>
<dbReference type="Gene3D" id="3.40.50.300">
    <property type="entry name" value="P-loop containing nucleotide triphosphate hydrolases"/>
    <property type="match status" value="1"/>
</dbReference>
<evidence type="ECO:0000313" key="6">
    <source>
        <dbReference type="Proteomes" id="UP001642409"/>
    </source>
</evidence>
<dbReference type="InterPro" id="IPR001646">
    <property type="entry name" value="5peptide_repeat"/>
</dbReference>
<feature type="repeat" description="WD" evidence="3">
    <location>
        <begin position="1196"/>
        <end position="1237"/>
    </location>
</feature>
<dbReference type="InterPro" id="IPR011047">
    <property type="entry name" value="Quinoprotein_ADH-like_sf"/>
</dbReference>
<gene>
    <name evidence="4" type="ORF">HINF_LOCUS17637</name>
    <name evidence="5" type="ORF">HINF_LOCUS25081</name>
</gene>
<dbReference type="PROSITE" id="PS50294">
    <property type="entry name" value="WD_REPEATS_REGION"/>
    <property type="match status" value="4"/>
</dbReference>
<feature type="repeat" description="WD" evidence="3">
    <location>
        <begin position="1153"/>
        <end position="1193"/>
    </location>
</feature>
<dbReference type="PROSITE" id="PS00678">
    <property type="entry name" value="WD_REPEATS_1"/>
    <property type="match status" value="3"/>
</dbReference>
<evidence type="ECO:0000313" key="4">
    <source>
        <dbReference type="EMBL" id="CAI9929992.1"/>
    </source>
</evidence>
<dbReference type="SUPFAM" id="SSF141571">
    <property type="entry name" value="Pentapeptide repeat-like"/>
    <property type="match status" value="1"/>
</dbReference>
<dbReference type="PROSITE" id="PS50082">
    <property type="entry name" value="WD_REPEATS_2"/>
    <property type="match status" value="4"/>
</dbReference>
<dbReference type="Gene3D" id="2.130.10.10">
    <property type="entry name" value="YVTN repeat-like/Quinoprotein amine dehydrogenase"/>
    <property type="match status" value="2"/>
</dbReference>
<evidence type="ECO:0000256" key="2">
    <source>
        <dbReference type="ARBA" id="ARBA00022737"/>
    </source>
</evidence>
<dbReference type="Gene3D" id="2.160.20.80">
    <property type="entry name" value="E3 ubiquitin-protein ligase SopA"/>
    <property type="match status" value="1"/>
</dbReference>
<evidence type="ECO:0000256" key="1">
    <source>
        <dbReference type="ARBA" id="ARBA00022574"/>
    </source>
</evidence>
<dbReference type="Pfam" id="PF00400">
    <property type="entry name" value="WD40"/>
    <property type="match status" value="5"/>
</dbReference>
<sequence length="1426" mass="164082">MGCATQQLNNEPMSVEFQGQDKQFIELIKSLEDRAIFQKTVTQLVQLCDNKLVLQNPAQVLDKLLNSLVYGEQSQYLAQLLSISQKILHQVYFRFKSDYKVSIQTKEQWLSLLQNLIPRSDIYCNEIEFHIDCLRAGINALNIGKLDISNQVLEFGQNALEFVRSDDKISSFSALKSSFQNILTQNCTWIEKVVSVNCQKDLFDVQILKITGEWHVTYAVLNMLQQFICNNPDSIGNEIFEQLKEMALPQQTHQDAWRIREKIAWVLISVFPLQNETLSQQAAQILILMQLNERDKRVQRILQNKELILQRKQQMKKYIHENEETVKKTIEAKNNEVNSTTKFNHQEKDEWIQQISEFQSSLEIELNLQLCESNIQQTVEMQNKMNSLEKAANGKNIQEIIQTIRSFNIQMLEELEQKDKYVPLNIVHCISDQNNEQQHIDVNSELQNFVIDEKQKVLLIQGDAGAGKSTLCRQIIRKYNNTHLIIFAVLSKIQNYNTELIHEILSEMRLNQKDILTIQTTNTPIILIVEGYDEVRCYKNLYNTNKLHDWNCKVIFTCRKQHLAQYQLYYKLFAPLNSNIQEVFEEYFIVPFNKDQINQYVQNFIQNTQIEKFTIKQWNSAISDIKGLDQLITNPFILSIVLQIIPSLNSSARKDINLLQIYEMFIKQWFDTHEQNETLNVQSESINNLSSEYQKFASQLSAKMTSMNKSAVEYKSTHRNQWSEFFDPNNKKQSIIRMGIPLNSNGTYNSFIHKTIQEYFTTLNGKTEIMKLVAQDINCIFAKYLIHDDGVLNFYKQMLLTDNNLQDLLFKVIYMSKNNKQYGIAAANAITILNYADVQMINKDFKGIQIQGANLSSAMLNNCDFSSADLTDVNFTQSWLYQCNFSNSIMENISFGKSSCIKSPRNISCIALDNTQQVLACIEYEQMENNKQFSYLSLYCPKTKKLLQNTSKQVASLKLQNICFSQDNNYIYCTESEKVLAFNAQTLKFAFKLTEHQNKITSMQIYQNILVTGSKDNVIIVWNLENRTITHKFEESCNIQSIAISQDYISAAMSNNSIKIWSLKSFELINNIQAHKNKISCLQFNKNVLVSASFDQSLIFWDIQTGTNLKTINCGENIQIIKFSNDGILMVTGSNENAIKLYNVKNYQVISTLDGHTDNIGNVIFNNDDSIISSSRDNTIQFWDCQQQQSTILKQKPSHTERIRSVVISQNQQFVASASNDTTVMLWDAQSGRFLHRFVIAGNKPVLCACFSPDSATLACGAASQQIRVFELSSFKQQKFIKTASAVLYMCYSPAGDLFAYSCEDKSLVILEIPSYTVKYSIKCKSFTKRIQFGSNTSIECFNEENKQISINLENGEEIESRFQLKNQSEVNQSKVMASHGTSLYLEESEAVKWVSGQFALNLGKCVFDGAKGLTEDQMQLIEQNK</sequence>
<dbReference type="InterPro" id="IPR027417">
    <property type="entry name" value="P-loop_NTPase"/>
</dbReference>
<dbReference type="InterPro" id="IPR019775">
    <property type="entry name" value="WD40_repeat_CS"/>
</dbReference>
<dbReference type="SUPFAM" id="SSF52540">
    <property type="entry name" value="P-loop containing nucleoside triphosphate hydrolases"/>
    <property type="match status" value="1"/>
</dbReference>
<feature type="repeat" description="WD" evidence="3">
    <location>
        <begin position="1072"/>
        <end position="1111"/>
    </location>
</feature>
<dbReference type="EMBL" id="CATOUU010000444">
    <property type="protein sequence ID" value="CAI9929992.1"/>
    <property type="molecule type" value="Genomic_DNA"/>
</dbReference>
<protein>
    <submittedName>
        <fullName evidence="4">WD40 repeat protein</fullName>
    </submittedName>
    <submittedName>
        <fullName evidence="5">WD40_repeat protein</fullName>
    </submittedName>
</protein>
<keyword evidence="2" id="KW-0677">Repeat</keyword>
<comment type="caution">
    <text evidence="4">The sequence shown here is derived from an EMBL/GenBank/DDBJ whole genome shotgun (WGS) entry which is preliminary data.</text>
</comment>